<evidence type="ECO:0000313" key="2">
    <source>
        <dbReference type="Proteomes" id="UP001055025"/>
    </source>
</evidence>
<dbReference type="Proteomes" id="UP001055025">
    <property type="component" value="Unassembled WGS sequence"/>
</dbReference>
<protein>
    <recommendedName>
        <fullName evidence="3">Protein kinase domain-containing protein</fullName>
    </recommendedName>
</protein>
<keyword evidence="2" id="KW-1185">Reference proteome</keyword>
<accession>A0AAV5B2Y6</accession>
<name>A0AAV5B2Y6_9ACTN</name>
<dbReference type="EMBL" id="BQKC01000001">
    <property type="protein sequence ID" value="GJM55198.1"/>
    <property type="molecule type" value="Genomic_DNA"/>
</dbReference>
<evidence type="ECO:0000313" key="1">
    <source>
        <dbReference type="EMBL" id="GJM55198.1"/>
    </source>
</evidence>
<dbReference type="InterPro" id="IPR011009">
    <property type="entry name" value="Kinase-like_dom_sf"/>
</dbReference>
<gene>
    <name evidence="1" type="ORF">ATOP_08530</name>
</gene>
<evidence type="ECO:0008006" key="3">
    <source>
        <dbReference type="Google" id="ProtNLM"/>
    </source>
</evidence>
<reference evidence="1" key="1">
    <citation type="journal article" date="2022" name="Int. J. Syst. Evol. Microbiol.">
        <title>Granulimonas faecalis gen. nov., sp. nov., and Leptogranulimonas caecicola gen. nov., sp. nov., novel lactate-producing Atopobiaceae bacteria isolated from mouse intestines, and an emended description of the family Atopobiaceae.</title>
        <authorList>
            <person name="Morinaga K."/>
            <person name="Kusada H."/>
            <person name="Sakamoto S."/>
            <person name="Murakami T."/>
            <person name="Toyoda A."/>
            <person name="Mori H."/>
            <person name="Meng X.Y."/>
            <person name="Takashino M."/>
            <person name="Murotomi K."/>
            <person name="Tamaki H."/>
        </authorList>
    </citation>
    <scope>NUCLEOTIDE SEQUENCE</scope>
    <source>
        <strain evidence="1">OPF53</strain>
    </source>
</reference>
<dbReference type="AlphaFoldDB" id="A0AAV5B2Y6"/>
<dbReference type="SUPFAM" id="SSF56112">
    <property type="entry name" value="Protein kinase-like (PK-like)"/>
    <property type="match status" value="1"/>
</dbReference>
<comment type="caution">
    <text evidence="1">The sequence shown here is derived from an EMBL/GenBank/DDBJ whole genome shotgun (WGS) entry which is preliminary data.</text>
</comment>
<proteinExistence type="predicted"/>
<sequence length="100" mass="11168">MHEAGFAWCDLSFDNILVNKTWDSLVVSDLENATTSSNAEEPLYSTPGFTLYETGVLASKRDDAALKALRLYLDNPILTINCIRTGDFSPFWKDVEHGSH</sequence>
<organism evidence="1 2">
    <name type="scientific">Granulimonas faecalis</name>
    <dbReference type="NCBI Taxonomy" id="2894155"/>
    <lineage>
        <taxon>Bacteria</taxon>
        <taxon>Bacillati</taxon>
        <taxon>Actinomycetota</taxon>
        <taxon>Coriobacteriia</taxon>
        <taxon>Coriobacteriales</taxon>
        <taxon>Kribbibacteriaceae</taxon>
        <taxon>Granulimonas</taxon>
    </lineage>
</organism>